<evidence type="ECO:0000313" key="1">
    <source>
        <dbReference type="EMBL" id="PHK06749.1"/>
    </source>
</evidence>
<dbReference type="AlphaFoldDB" id="A0A9Q5ZGI1"/>
<sequence>MKLFVKVALGSECVFLEENESSPDIFTYGIAVLNSSENSEFHPEILSTVAVLVSEALCSVEFEGLNCWVENHRPLNDAEFTILKQFLPVFVCDVDRTNMTFSVIKDCDVQQETAS</sequence>
<accession>A0A9Q5ZGI1</accession>
<comment type="caution">
    <text evidence="1">The sequence shown here is derived from an EMBL/GenBank/DDBJ whole genome shotgun (WGS) entry which is preliminary data.</text>
</comment>
<organism evidence="1 2">
    <name type="scientific">Nostoc linckia z8</name>
    <dbReference type="NCBI Taxonomy" id="1628746"/>
    <lineage>
        <taxon>Bacteria</taxon>
        <taxon>Bacillati</taxon>
        <taxon>Cyanobacteriota</taxon>
        <taxon>Cyanophyceae</taxon>
        <taxon>Nostocales</taxon>
        <taxon>Nostocaceae</taxon>
        <taxon>Nostoc</taxon>
    </lineage>
</organism>
<dbReference type="GeneID" id="57094308"/>
<proteinExistence type="predicted"/>
<gene>
    <name evidence="1" type="ORF">VF08_03175</name>
</gene>
<reference evidence="1 2" key="1">
    <citation type="submission" date="2015-02" db="EMBL/GenBank/DDBJ databases">
        <title>Nostoc linckia genome annotation.</title>
        <authorList>
            <person name="Zhou Z."/>
        </authorList>
    </citation>
    <scope>NUCLEOTIDE SEQUENCE [LARGE SCALE GENOMIC DNA]</scope>
    <source>
        <strain evidence="2">z8</strain>
    </source>
</reference>
<dbReference type="Proteomes" id="UP000222310">
    <property type="component" value="Unassembled WGS sequence"/>
</dbReference>
<protein>
    <submittedName>
        <fullName evidence="1">Uncharacterized protein</fullName>
    </submittedName>
</protein>
<dbReference type="EMBL" id="LAHD01000005">
    <property type="protein sequence ID" value="PHK06749.1"/>
    <property type="molecule type" value="Genomic_DNA"/>
</dbReference>
<evidence type="ECO:0000313" key="2">
    <source>
        <dbReference type="Proteomes" id="UP000222310"/>
    </source>
</evidence>
<dbReference type="RefSeq" id="WP_099066533.1">
    <property type="nucleotide sequence ID" value="NZ_LAHD01000005.1"/>
</dbReference>
<name>A0A9Q5ZGI1_NOSLI</name>